<name>A0A1A7YCM2_9TELE</name>
<feature type="non-terminal residue" evidence="2">
    <location>
        <position position="64"/>
    </location>
</feature>
<keyword evidence="1" id="KW-0472">Membrane</keyword>
<feature type="transmembrane region" description="Helical" evidence="1">
    <location>
        <begin position="6"/>
        <end position="26"/>
    </location>
</feature>
<keyword evidence="1" id="KW-0812">Transmembrane</keyword>
<organism evidence="2">
    <name type="scientific">Iconisemion striatum</name>
    <dbReference type="NCBI Taxonomy" id="60296"/>
    <lineage>
        <taxon>Eukaryota</taxon>
        <taxon>Metazoa</taxon>
        <taxon>Chordata</taxon>
        <taxon>Craniata</taxon>
        <taxon>Vertebrata</taxon>
        <taxon>Euteleostomi</taxon>
        <taxon>Actinopterygii</taxon>
        <taxon>Neopterygii</taxon>
        <taxon>Teleostei</taxon>
        <taxon>Neoteleostei</taxon>
        <taxon>Acanthomorphata</taxon>
        <taxon>Ovalentaria</taxon>
        <taxon>Atherinomorphae</taxon>
        <taxon>Cyprinodontiformes</taxon>
        <taxon>Nothobranchiidae</taxon>
        <taxon>Iconisemion</taxon>
    </lineage>
</organism>
<dbReference type="AlphaFoldDB" id="A0A1A7YCM2"/>
<reference evidence="2" key="1">
    <citation type="submission" date="2016-05" db="EMBL/GenBank/DDBJ databases">
        <authorList>
            <person name="Lavstsen T."/>
            <person name="Jespersen J.S."/>
        </authorList>
    </citation>
    <scope>NUCLEOTIDE SEQUENCE</scope>
    <source>
        <tissue evidence="2">Brain</tissue>
    </source>
</reference>
<accession>A0A1A7YCM2</accession>
<sequence>TFKYLIAQLLLESAITFGICNFYRFFTKLTIFFFFLQINGILKSVKNNFCSLKANCFYLLPYRQ</sequence>
<dbReference type="EMBL" id="HADX01005652">
    <property type="protein sequence ID" value="SBP27884.1"/>
    <property type="molecule type" value="Transcribed_RNA"/>
</dbReference>
<evidence type="ECO:0000313" key="2">
    <source>
        <dbReference type="EMBL" id="SBP27884.1"/>
    </source>
</evidence>
<evidence type="ECO:0000256" key="1">
    <source>
        <dbReference type="SAM" id="Phobius"/>
    </source>
</evidence>
<protein>
    <submittedName>
        <fullName evidence="2">Uncharacterized protein</fullName>
    </submittedName>
</protein>
<feature type="non-terminal residue" evidence="2">
    <location>
        <position position="1"/>
    </location>
</feature>
<reference evidence="2" key="2">
    <citation type="submission" date="2016-06" db="EMBL/GenBank/DDBJ databases">
        <title>The genome of a short-lived fish provides insights into sex chromosome evolution and the genetic control of aging.</title>
        <authorList>
            <person name="Reichwald K."/>
            <person name="Felder M."/>
            <person name="Petzold A."/>
            <person name="Koch P."/>
            <person name="Groth M."/>
            <person name="Platzer M."/>
        </authorList>
    </citation>
    <scope>NUCLEOTIDE SEQUENCE</scope>
    <source>
        <tissue evidence="2">Brain</tissue>
    </source>
</reference>
<proteinExistence type="predicted"/>
<keyword evidence="1" id="KW-1133">Transmembrane helix</keyword>
<gene>
    <name evidence="2" type="primary">Nfu_g_1_017119</name>
</gene>